<evidence type="ECO:0000313" key="10">
    <source>
        <dbReference type="Proteomes" id="UP000274327"/>
    </source>
</evidence>
<dbReference type="Pfam" id="PF01925">
    <property type="entry name" value="TauE"/>
    <property type="match status" value="1"/>
</dbReference>
<keyword evidence="6 8" id="KW-1133">Transmembrane helix</keyword>
<dbReference type="GeneID" id="78122475"/>
<comment type="similarity">
    <text evidence="2 8">Belongs to the 4-toluene sulfonate uptake permease (TSUP) (TC 2.A.102) family.</text>
</comment>
<accession>A0A3R8SMY5</accession>
<dbReference type="PANTHER" id="PTHR30269">
    <property type="entry name" value="TRANSMEMBRANE PROTEIN YFCA"/>
    <property type="match status" value="1"/>
</dbReference>
<feature type="transmembrane region" description="Helical" evidence="8">
    <location>
        <begin position="75"/>
        <end position="95"/>
    </location>
</feature>
<comment type="caution">
    <text evidence="9">The sequence shown here is derived from an EMBL/GenBank/DDBJ whole genome shotgun (WGS) entry which is preliminary data.</text>
</comment>
<proteinExistence type="inferred from homology"/>
<sequence length="246" mass="24952">MTGPLLLPLLGLAVTVLVGALAQRSTGMGFALLSAPFLVLVLGPFEGILVTNLCGALSSALNLAAQGHDVDWPRAAVLVPMGVVGVIPGAVAVSLIPEAPLMVTVSAVVIAGLALTLLLRGRTLPRSQSLGAVGGLASGFMNVTAGVGGPGVVIYARATAWPHRQFAATAQLQFLVLSIVSLLAKRALPTLPPVSWAVLVLALLTGTIVGSWLGPRIPPERAMRIVMVLAVAGSLLALVRGLVLLG</sequence>
<evidence type="ECO:0000256" key="7">
    <source>
        <dbReference type="ARBA" id="ARBA00023136"/>
    </source>
</evidence>
<dbReference type="PANTHER" id="PTHR30269:SF37">
    <property type="entry name" value="MEMBRANE TRANSPORTER PROTEIN"/>
    <property type="match status" value="1"/>
</dbReference>
<dbReference type="InterPro" id="IPR002781">
    <property type="entry name" value="TM_pro_TauE-like"/>
</dbReference>
<evidence type="ECO:0000256" key="4">
    <source>
        <dbReference type="ARBA" id="ARBA00022475"/>
    </source>
</evidence>
<feature type="transmembrane region" description="Helical" evidence="8">
    <location>
        <begin position="196"/>
        <end position="213"/>
    </location>
</feature>
<dbReference type="EMBL" id="QOCI01000017">
    <property type="protein sequence ID" value="RRR17159.1"/>
    <property type="molecule type" value="Genomic_DNA"/>
</dbReference>
<name>A0A3R8SMY5_9MICO</name>
<evidence type="ECO:0000256" key="2">
    <source>
        <dbReference type="ARBA" id="ARBA00009142"/>
    </source>
</evidence>
<keyword evidence="7 8" id="KW-0472">Membrane</keyword>
<dbReference type="InterPro" id="IPR052017">
    <property type="entry name" value="TSUP"/>
</dbReference>
<feature type="transmembrane region" description="Helical" evidence="8">
    <location>
        <begin position="38"/>
        <end position="63"/>
    </location>
</feature>
<gene>
    <name evidence="9" type="ORF">DS079_15765</name>
</gene>
<evidence type="ECO:0000256" key="5">
    <source>
        <dbReference type="ARBA" id="ARBA00022692"/>
    </source>
</evidence>
<evidence type="ECO:0000256" key="8">
    <source>
        <dbReference type="RuleBase" id="RU363041"/>
    </source>
</evidence>
<keyword evidence="3" id="KW-0813">Transport</keyword>
<reference evidence="9 10" key="1">
    <citation type="submission" date="2018-07" db="EMBL/GenBank/DDBJ databases">
        <title>Brachybacteriurn paraconglorneratum KCTC 9916.</title>
        <authorList>
            <person name="Li Y."/>
        </authorList>
    </citation>
    <scope>NUCLEOTIDE SEQUENCE [LARGE SCALE GENOMIC DNA]</scope>
    <source>
        <strain evidence="9 10">KCTC 9916</strain>
    </source>
</reference>
<keyword evidence="10" id="KW-1185">Reference proteome</keyword>
<evidence type="ECO:0000313" key="9">
    <source>
        <dbReference type="EMBL" id="RRR17159.1"/>
    </source>
</evidence>
<dbReference type="AlphaFoldDB" id="A0A3R8SMY5"/>
<keyword evidence="4 8" id="KW-1003">Cell membrane</keyword>
<dbReference type="GO" id="GO:0005886">
    <property type="term" value="C:plasma membrane"/>
    <property type="evidence" value="ECO:0007669"/>
    <property type="project" value="UniProtKB-SubCell"/>
</dbReference>
<keyword evidence="5 8" id="KW-0812">Transmembrane</keyword>
<feature type="transmembrane region" description="Helical" evidence="8">
    <location>
        <begin position="225"/>
        <end position="245"/>
    </location>
</feature>
<organism evidence="9 10">
    <name type="scientific">Brachybacterium paraconglomeratum</name>
    <dbReference type="NCBI Taxonomy" id="173362"/>
    <lineage>
        <taxon>Bacteria</taxon>
        <taxon>Bacillati</taxon>
        <taxon>Actinomycetota</taxon>
        <taxon>Actinomycetes</taxon>
        <taxon>Micrococcales</taxon>
        <taxon>Dermabacteraceae</taxon>
        <taxon>Brachybacterium</taxon>
    </lineage>
</organism>
<comment type="subcellular location">
    <subcellularLocation>
        <location evidence="1 8">Cell membrane</location>
        <topology evidence="1 8">Multi-pass membrane protein</topology>
    </subcellularLocation>
</comment>
<dbReference type="Proteomes" id="UP000274327">
    <property type="component" value="Unassembled WGS sequence"/>
</dbReference>
<evidence type="ECO:0000256" key="3">
    <source>
        <dbReference type="ARBA" id="ARBA00022448"/>
    </source>
</evidence>
<protein>
    <recommendedName>
        <fullName evidence="8">Probable membrane transporter protein</fullName>
    </recommendedName>
</protein>
<evidence type="ECO:0000256" key="6">
    <source>
        <dbReference type="ARBA" id="ARBA00022989"/>
    </source>
</evidence>
<evidence type="ECO:0000256" key="1">
    <source>
        <dbReference type="ARBA" id="ARBA00004651"/>
    </source>
</evidence>
<dbReference type="RefSeq" id="WP_126988742.1">
    <property type="nucleotide sequence ID" value="NZ_ML133863.1"/>
</dbReference>
<feature type="transmembrane region" description="Helical" evidence="8">
    <location>
        <begin position="101"/>
        <end position="119"/>
    </location>
</feature>